<organism evidence="4 5">
    <name type="scientific">Enteractinococcus fodinae</name>
    <dbReference type="NCBI Taxonomy" id="684663"/>
    <lineage>
        <taxon>Bacteria</taxon>
        <taxon>Bacillati</taxon>
        <taxon>Actinomycetota</taxon>
        <taxon>Actinomycetes</taxon>
        <taxon>Micrococcales</taxon>
        <taxon>Micrococcaceae</taxon>
    </lineage>
</organism>
<dbReference type="InterPro" id="IPR009057">
    <property type="entry name" value="Homeodomain-like_sf"/>
</dbReference>
<evidence type="ECO:0000256" key="1">
    <source>
        <dbReference type="ARBA" id="ARBA00023125"/>
    </source>
</evidence>
<protein>
    <submittedName>
        <fullName evidence="4">AcrR family transcriptional regulator</fullName>
    </submittedName>
</protein>
<dbReference type="InterPro" id="IPR050624">
    <property type="entry name" value="HTH-type_Tx_Regulator"/>
</dbReference>
<keyword evidence="1 2" id="KW-0238">DNA-binding</keyword>
<keyword evidence="5" id="KW-1185">Reference proteome</keyword>
<dbReference type="SUPFAM" id="SSF46689">
    <property type="entry name" value="Homeodomain-like"/>
    <property type="match status" value="1"/>
</dbReference>
<dbReference type="PANTHER" id="PTHR43479:SF11">
    <property type="entry name" value="ACREF_ENVCD OPERON REPRESSOR-RELATED"/>
    <property type="match status" value="1"/>
</dbReference>
<evidence type="ECO:0000256" key="2">
    <source>
        <dbReference type="PROSITE-ProRule" id="PRU00335"/>
    </source>
</evidence>
<evidence type="ECO:0000259" key="3">
    <source>
        <dbReference type="PROSITE" id="PS50977"/>
    </source>
</evidence>
<dbReference type="PROSITE" id="PS50977">
    <property type="entry name" value="HTH_TETR_2"/>
    <property type="match status" value="1"/>
</dbReference>
<dbReference type="RefSeq" id="WP_310172978.1">
    <property type="nucleotide sequence ID" value="NZ_BAABHE010000002.1"/>
</dbReference>
<dbReference type="Gene3D" id="1.10.357.10">
    <property type="entry name" value="Tetracycline Repressor, domain 2"/>
    <property type="match status" value="1"/>
</dbReference>
<gene>
    <name evidence="4" type="ORF">J2S62_001402</name>
</gene>
<dbReference type="Proteomes" id="UP001183794">
    <property type="component" value="Unassembled WGS sequence"/>
</dbReference>
<sequence length="214" mass="23937">MSATPLPDGRNTRWDAHRRQRRNELIKSARAAVHSIGPEVSMEEIAQHAGTSKSVFYRYFEDKQGLQRAVAQASIDFMEAELKRAGSTASTAHDGLYTMVLSYLQLADSSPNVYNFSTAIPTGMAIFRKNMAQFLQRAVEQVAPQYKQHGGDKNLAYYWANAAVGFVRAAGEEWIAEKQQPDRPKAEHLARNIADWLLSGVDSTDATRLQPQEH</sequence>
<dbReference type="InterPro" id="IPR001647">
    <property type="entry name" value="HTH_TetR"/>
</dbReference>
<evidence type="ECO:0000313" key="4">
    <source>
        <dbReference type="EMBL" id="MDR7347145.1"/>
    </source>
</evidence>
<comment type="caution">
    <text evidence="4">The sequence shown here is derived from an EMBL/GenBank/DDBJ whole genome shotgun (WGS) entry which is preliminary data.</text>
</comment>
<dbReference type="Pfam" id="PF00440">
    <property type="entry name" value="TetR_N"/>
    <property type="match status" value="1"/>
</dbReference>
<reference evidence="4 5" key="1">
    <citation type="submission" date="2023-07" db="EMBL/GenBank/DDBJ databases">
        <title>Sequencing the genomes of 1000 actinobacteria strains.</title>
        <authorList>
            <person name="Klenk H.-P."/>
        </authorList>
    </citation>
    <scope>NUCLEOTIDE SEQUENCE [LARGE SCALE GENOMIC DNA]</scope>
    <source>
        <strain evidence="4 5">DSM 22966</strain>
    </source>
</reference>
<accession>A0ABU2B0L8</accession>
<evidence type="ECO:0000313" key="5">
    <source>
        <dbReference type="Proteomes" id="UP001183794"/>
    </source>
</evidence>
<dbReference type="PANTHER" id="PTHR43479">
    <property type="entry name" value="ACREF/ENVCD OPERON REPRESSOR-RELATED"/>
    <property type="match status" value="1"/>
</dbReference>
<feature type="domain" description="HTH tetR-type" evidence="3">
    <location>
        <begin position="19"/>
        <end position="78"/>
    </location>
</feature>
<feature type="DNA-binding region" description="H-T-H motif" evidence="2">
    <location>
        <begin position="41"/>
        <end position="60"/>
    </location>
</feature>
<name>A0ABU2B0L8_9MICC</name>
<dbReference type="EMBL" id="JAVDYJ010000001">
    <property type="protein sequence ID" value="MDR7347145.1"/>
    <property type="molecule type" value="Genomic_DNA"/>
</dbReference>
<proteinExistence type="predicted"/>